<reference evidence="2 3" key="1">
    <citation type="journal article" date="2023" name="Hortic Res">
        <title>Pangenome of water caltrop reveals structural variations and asymmetric subgenome divergence after allopolyploidization.</title>
        <authorList>
            <person name="Zhang X."/>
            <person name="Chen Y."/>
            <person name="Wang L."/>
            <person name="Yuan Y."/>
            <person name="Fang M."/>
            <person name="Shi L."/>
            <person name="Lu R."/>
            <person name="Comes H.P."/>
            <person name="Ma Y."/>
            <person name="Chen Y."/>
            <person name="Huang G."/>
            <person name="Zhou Y."/>
            <person name="Zheng Z."/>
            <person name="Qiu Y."/>
        </authorList>
    </citation>
    <scope>NUCLEOTIDE SEQUENCE [LARGE SCALE GENOMIC DNA]</scope>
    <source>
        <tissue evidence="2">Roots</tissue>
    </source>
</reference>
<dbReference type="AlphaFoldDB" id="A0AAN7Q7M7"/>
<keyword evidence="1" id="KW-0472">Membrane</keyword>
<comment type="caution">
    <text evidence="2">The sequence shown here is derived from an EMBL/GenBank/DDBJ whole genome shotgun (WGS) entry which is preliminary data.</text>
</comment>
<keyword evidence="1" id="KW-1133">Transmembrane helix</keyword>
<proteinExistence type="predicted"/>
<dbReference type="EMBL" id="JAXIOK010000010">
    <property type="protein sequence ID" value="KAK4760907.1"/>
    <property type="molecule type" value="Genomic_DNA"/>
</dbReference>
<organism evidence="2 3">
    <name type="scientific">Trapa incisa</name>
    <dbReference type="NCBI Taxonomy" id="236973"/>
    <lineage>
        <taxon>Eukaryota</taxon>
        <taxon>Viridiplantae</taxon>
        <taxon>Streptophyta</taxon>
        <taxon>Embryophyta</taxon>
        <taxon>Tracheophyta</taxon>
        <taxon>Spermatophyta</taxon>
        <taxon>Magnoliopsida</taxon>
        <taxon>eudicotyledons</taxon>
        <taxon>Gunneridae</taxon>
        <taxon>Pentapetalae</taxon>
        <taxon>rosids</taxon>
        <taxon>malvids</taxon>
        <taxon>Myrtales</taxon>
        <taxon>Lythraceae</taxon>
        <taxon>Trapa</taxon>
    </lineage>
</organism>
<dbReference type="Proteomes" id="UP001345219">
    <property type="component" value="Chromosome 5"/>
</dbReference>
<feature type="transmembrane region" description="Helical" evidence="1">
    <location>
        <begin position="58"/>
        <end position="78"/>
    </location>
</feature>
<protein>
    <submittedName>
        <fullName evidence="2">Uncharacterized protein</fullName>
    </submittedName>
</protein>
<sequence length="80" mass="8917">MGRDYTETTEVKEGFPGLTWDLGLHHHWETDRPSFSWEIYSSTTRLDQGERGLFGHDMIAAAAAAAAPLALVDWLALIKS</sequence>
<evidence type="ECO:0000256" key="1">
    <source>
        <dbReference type="SAM" id="Phobius"/>
    </source>
</evidence>
<evidence type="ECO:0000313" key="2">
    <source>
        <dbReference type="EMBL" id="KAK4760907.1"/>
    </source>
</evidence>
<evidence type="ECO:0000313" key="3">
    <source>
        <dbReference type="Proteomes" id="UP001345219"/>
    </source>
</evidence>
<accession>A0AAN7Q7M7</accession>
<name>A0AAN7Q7M7_9MYRT</name>
<gene>
    <name evidence="2" type="ORF">SAY87_005800</name>
</gene>
<keyword evidence="3" id="KW-1185">Reference proteome</keyword>
<keyword evidence="1" id="KW-0812">Transmembrane</keyword>